<dbReference type="GO" id="GO:0003729">
    <property type="term" value="F:mRNA binding"/>
    <property type="evidence" value="ECO:0007669"/>
    <property type="project" value="TreeGrafter"/>
</dbReference>
<dbReference type="FunFam" id="1.25.10.10:FF:000237">
    <property type="entry name" value="Pumilio homolog 9"/>
    <property type="match status" value="1"/>
</dbReference>
<evidence type="ECO:0000256" key="4">
    <source>
        <dbReference type="SAM" id="MobiDB-lite"/>
    </source>
</evidence>
<feature type="compositionally biased region" description="Polar residues" evidence="4">
    <location>
        <begin position="23"/>
        <end position="42"/>
    </location>
</feature>
<feature type="region of interest" description="Disordered" evidence="4">
    <location>
        <begin position="121"/>
        <end position="246"/>
    </location>
</feature>
<dbReference type="AlphaFoldDB" id="A0AAN6M808"/>
<dbReference type="InterPro" id="IPR016024">
    <property type="entry name" value="ARM-type_fold"/>
</dbReference>
<dbReference type="PROSITE" id="PS50302">
    <property type="entry name" value="PUM"/>
    <property type="match status" value="8"/>
</dbReference>
<dbReference type="InterPro" id="IPR033712">
    <property type="entry name" value="Pumilio_RNA-bd"/>
</dbReference>
<proteinExistence type="predicted"/>
<feature type="repeat" description="Pumilio" evidence="3">
    <location>
        <begin position="604"/>
        <end position="640"/>
    </location>
</feature>
<feature type="compositionally biased region" description="Polar residues" evidence="4">
    <location>
        <begin position="357"/>
        <end position="372"/>
    </location>
</feature>
<dbReference type="InterPro" id="IPR011989">
    <property type="entry name" value="ARM-like"/>
</dbReference>
<feature type="region of interest" description="Disordered" evidence="4">
    <location>
        <begin position="1"/>
        <end position="82"/>
    </location>
</feature>
<dbReference type="CDD" id="cd07920">
    <property type="entry name" value="Pumilio"/>
    <property type="match status" value="1"/>
</dbReference>
<dbReference type="SUPFAM" id="SSF48371">
    <property type="entry name" value="ARM repeat"/>
    <property type="match status" value="1"/>
</dbReference>
<dbReference type="GO" id="GO:0010608">
    <property type="term" value="P:post-transcriptional regulation of gene expression"/>
    <property type="evidence" value="ECO:0007669"/>
    <property type="project" value="TreeGrafter"/>
</dbReference>
<dbReference type="EMBL" id="WVTA01000001">
    <property type="protein sequence ID" value="KAK3216732.1"/>
    <property type="molecule type" value="Genomic_DNA"/>
</dbReference>
<dbReference type="Proteomes" id="UP001280581">
    <property type="component" value="Unassembled WGS sequence"/>
</dbReference>
<feature type="compositionally biased region" description="Low complexity" evidence="4">
    <location>
        <begin position="151"/>
        <end position="168"/>
    </location>
</feature>
<protein>
    <recommendedName>
        <fullName evidence="5">PUM-HD domain-containing protein</fullName>
    </recommendedName>
</protein>
<feature type="compositionally biased region" description="Acidic residues" evidence="4">
    <location>
        <begin position="213"/>
        <end position="223"/>
    </location>
</feature>
<dbReference type="InterPro" id="IPR001313">
    <property type="entry name" value="Pumilio_RNA-bd_rpt"/>
</dbReference>
<reference evidence="6 7" key="1">
    <citation type="submission" date="2021-02" db="EMBL/GenBank/DDBJ databases">
        <title>Genome assembly of Pseudopithomyces chartarum.</title>
        <authorList>
            <person name="Jauregui R."/>
            <person name="Singh J."/>
            <person name="Voisey C."/>
        </authorList>
    </citation>
    <scope>NUCLEOTIDE SEQUENCE [LARGE SCALE GENOMIC DNA]</scope>
    <source>
        <strain evidence="6 7">AGR01</strain>
    </source>
</reference>
<evidence type="ECO:0000256" key="3">
    <source>
        <dbReference type="PROSITE-ProRule" id="PRU00317"/>
    </source>
</evidence>
<dbReference type="Gene3D" id="1.25.10.10">
    <property type="entry name" value="Leucine-rich Repeat Variant"/>
    <property type="match status" value="1"/>
</dbReference>
<evidence type="ECO:0000256" key="2">
    <source>
        <dbReference type="ARBA" id="ARBA00024893"/>
    </source>
</evidence>
<gene>
    <name evidence="6" type="ORF">GRF29_1g787889</name>
</gene>
<feature type="repeat" description="Pumilio" evidence="3">
    <location>
        <begin position="641"/>
        <end position="676"/>
    </location>
</feature>
<keyword evidence="7" id="KW-1185">Reference proteome</keyword>
<organism evidence="6 7">
    <name type="scientific">Pseudopithomyces chartarum</name>
    <dbReference type="NCBI Taxonomy" id="1892770"/>
    <lineage>
        <taxon>Eukaryota</taxon>
        <taxon>Fungi</taxon>
        <taxon>Dikarya</taxon>
        <taxon>Ascomycota</taxon>
        <taxon>Pezizomycotina</taxon>
        <taxon>Dothideomycetes</taxon>
        <taxon>Pleosporomycetidae</taxon>
        <taxon>Pleosporales</taxon>
        <taxon>Massarineae</taxon>
        <taxon>Didymosphaeriaceae</taxon>
        <taxon>Pseudopithomyces</taxon>
    </lineage>
</organism>
<feature type="repeat" description="Pumilio" evidence="3">
    <location>
        <begin position="858"/>
        <end position="895"/>
    </location>
</feature>
<dbReference type="PROSITE" id="PS50303">
    <property type="entry name" value="PUM_HD"/>
    <property type="match status" value="1"/>
</dbReference>
<evidence type="ECO:0000313" key="7">
    <source>
        <dbReference type="Proteomes" id="UP001280581"/>
    </source>
</evidence>
<evidence type="ECO:0000256" key="1">
    <source>
        <dbReference type="ARBA" id="ARBA00022737"/>
    </source>
</evidence>
<name>A0AAN6M808_9PLEO</name>
<dbReference type="SMART" id="SM00025">
    <property type="entry name" value="Pumilio"/>
    <property type="match status" value="8"/>
</dbReference>
<feature type="repeat" description="Pumilio" evidence="3">
    <location>
        <begin position="677"/>
        <end position="713"/>
    </location>
</feature>
<feature type="repeat" description="Pumilio" evidence="3">
    <location>
        <begin position="750"/>
        <end position="785"/>
    </location>
</feature>
<sequence>MAFSAGLGERSGLRSPREEPTFASLTSPLRTVGTQLGPSSATDARGQLHRRFTTNNMPTLSTPLSPIGQQRRQAAESSDFTTTTATYHKLQVLEKKKLEYEYLKEQRRRFEAEMELIDMQSRQEEEEINRLSSDIRYGKHSQPTTPPEYANNSGFPSSFSRPNRFSMSAINPGLTTPRGSRAAPQLASPPSARSQGNGFAAQSMPGSRRNSDEDGDDFNDDFTPDSPVHVRNSNRFSMPPLGARNNEVNMPDMGSVLDFLKDENEQGPATANAPYSLQMNTTKEGVPILVRQNANGNGNAIKLSTSSAALDLALSQSPGPDNQPSGWSSHRHRQAQQSLPTNTLRKDSQADEYDVQRNGNGDKTPKSTASNRRSIDLYALTSPQRAAYTNGMPKLQQSFSSNDVPTLKNGDTINNSGFGPKTHAEQHLRNHNANLGRVPANVNSRHSRELSTGFASTAPYGSGLHASATPFGPILPSQVTTVAGTMPTATVASPGPSYSMYSNGASPGPAYVNYGMTALANNMGGMSLSQGPVYQPMYAQQYGPPYPQYTAFGGDGQVRDSQARVIQSRRMQNGMVISQPFHVVIANMGSVVDANRFMNYDLKTMARPDIYTLCKDQHGCRFLQKKLEEKDPENVQIIFEETAPHVVELMTDPFGNYLCQKLLEFSNNEQRNTLVRNAAPSLVSIALNQHGTRALQKMIEFISTPEQIEVIINALGGDVVALIQDLNGNHVIQKCLNHLKAEDAQFIFDAVGENCVAVGTHRHGCCVLQRCIDHASGFQKIQLVRQITAHSFQLVQDPFGNYVVQYILDLNDMTFTNPLCLGFRGHIAELSKQKFSSNVIEKCVRCADMDTKAVMIEEMMHEEELEKLMRDSYGNYVIQTALEFAPADICILLIEAMRPILPGIRQTPYGRRIQSKVQERESRLTAFAGSRSGHVSPHGTSAPVSSGYTSAPMYTATANYGNNIASPQPHRMSNPPLPSQLQNTVQYPSYPFSSNGMLPTNGNVHANNNGHVNGHGNGNGHFNGNFNGGNGNFF</sequence>
<dbReference type="GO" id="GO:0005737">
    <property type="term" value="C:cytoplasm"/>
    <property type="evidence" value="ECO:0007669"/>
    <property type="project" value="TreeGrafter"/>
</dbReference>
<comment type="function">
    <text evidence="2">RNA-binding nucleolar protein required for pre-rRNA processing. Involved in production of 18S rRNA and assembly of small ribosomal subunit.</text>
</comment>
<feature type="repeat" description="Pumilio" evidence="3">
    <location>
        <begin position="786"/>
        <end position="821"/>
    </location>
</feature>
<feature type="compositionally biased region" description="Polar residues" evidence="4">
    <location>
        <begin position="316"/>
        <end position="328"/>
    </location>
</feature>
<feature type="repeat" description="Pumilio" evidence="3">
    <location>
        <begin position="822"/>
        <end position="857"/>
    </location>
</feature>
<evidence type="ECO:0000259" key="5">
    <source>
        <dbReference type="PROSITE" id="PS50303"/>
    </source>
</evidence>
<feature type="compositionally biased region" description="Polar residues" evidence="4">
    <location>
        <begin position="53"/>
        <end position="82"/>
    </location>
</feature>
<dbReference type="Pfam" id="PF00806">
    <property type="entry name" value="PUF"/>
    <property type="match status" value="8"/>
</dbReference>
<keyword evidence="1" id="KW-0677">Repeat</keyword>
<accession>A0AAN6M808</accession>
<evidence type="ECO:0000313" key="6">
    <source>
        <dbReference type="EMBL" id="KAK3216732.1"/>
    </source>
</evidence>
<dbReference type="InterPro" id="IPR033133">
    <property type="entry name" value="PUM-HD"/>
</dbReference>
<dbReference type="PANTHER" id="PTHR12537">
    <property type="entry name" value="RNA BINDING PROTEIN PUMILIO-RELATED"/>
    <property type="match status" value="1"/>
</dbReference>
<feature type="domain" description="PUM-HD" evidence="5">
    <location>
        <begin position="583"/>
        <end position="921"/>
    </location>
</feature>
<feature type="compositionally biased region" description="Basic and acidic residues" evidence="4">
    <location>
        <begin position="11"/>
        <end position="20"/>
    </location>
</feature>
<dbReference type="PANTHER" id="PTHR12537:SF13">
    <property type="entry name" value="PUMILIO HOMOLOGY DOMAIN FAMILY MEMBER 4"/>
    <property type="match status" value="1"/>
</dbReference>
<feature type="repeat" description="Pumilio" evidence="3">
    <location>
        <begin position="714"/>
        <end position="749"/>
    </location>
</feature>
<comment type="caution">
    <text evidence="6">The sequence shown here is derived from an EMBL/GenBank/DDBJ whole genome shotgun (WGS) entry which is preliminary data.</text>
</comment>
<feature type="region of interest" description="Disordered" evidence="4">
    <location>
        <begin position="313"/>
        <end position="375"/>
    </location>
</feature>